<evidence type="ECO:0000256" key="2">
    <source>
        <dbReference type="ARBA" id="ARBA00022475"/>
    </source>
</evidence>
<dbReference type="PROSITE" id="PS51318">
    <property type="entry name" value="TAT"/>
    <property type="match status" value="1"/>
</dbReference>
<dbReference type="GO" id="GO:0046872">
    <property type="term" value="F:metal ion binding"/>
    <property type="evidence" value="ECO:0007669"/>
    <property type="project" value="UniProtKB-KW"/>
</dbReference>
<keyword evidence="7" id="KW-0411">Iron-sulfur</keyword>
<dbReference type="Pfam" id="PF13486">
    <property type="entry name" value="Dehalogenase"/>
    <property type="match status" value="1"/>
</dbReference>
<dbReference type="NCBIfam" id="TIGR01409">
    <property type="entry name" value="TAT_signal_seq"/>
    <property type="match status" value="1"/>
</dbReference>
<dbReference type="Proteomes" id="UP000235653">
    <property type="component" value="Unassembled WGS sequence"/>
</dbReference>
<keyword evidence="3" id="KW-0004">4Fe-4S</keyword>
<evidence type="ECO:0000256" key="3">
    <source>
        <dbReference type="ARBA" id="ARBA00022485"/>
    </source>
</evidence>
<dbReference type="InterPro" id="IPR028894">
    <property type="entry name" value="RDH_dom"/>
</dbReference>
<comment type="cofactor">
    <cofactor evidence="9">
        <name>corrinoid</name>
        <dbReference type="ChEBI" id="CHEBI:33913"/>
    </cofactor>
</comment>
<gene>
    <name evidence="10" type="ORF">JP09_000405</name>
</gene>
<evidence type="ECO:0000313" key="10">
    <source>
        <dbReference type="EMBL" id="PPD59232.1"/>
    </source>
</evidence>
<keyword evidence="4" id="KW-0479">Metal-binding</keyword>
<keyword evidence="11" id="KW-1185">Reference proteome</keyword>
<evidence type="ECO:0000256" key="5">
    <source>
        <dbReference type="ARBA" id="ARBA00022729"/>
    </source>
</evidence>
<keyword evidence="6" id="KW-0408">Iron</keyword>
<evidence type="ECO:0000256" key="7">
    <source>
        <dbReference type="ARBA" id="ARBA00023014"/>
    </source>
</evidence>
<dbReference type="PROSITE" id="PS51379">
    <property type="entry name" value="4FE4S_FER_2"/>
    <property type="match status" value="1"/>
</dbReference>
<evidence type="ECO:0000256" key="1">
    <source>
        <dbReference type="ARBA" id="ARBA00004236"/>
    </source>
</evidence>
<evidence type="ECO:0000256" key="9">
    <source>
        <dbReference type="ARBA" id="ARBA00029374"/>
    </source>
</evidence>
<dbReference type="NCBIfam" id="TIGR02486">
    <property type="entry name" value="RDH"/>
    <property type="match status" value="1"/>
</dbReference>
<dbReference type="InterPro" id="IPR012832">
    <property type="entry name" value="RDH"/>
</dbReference>
<evidence type="ECO:0000256" key="4">
    <source>
        <dbReference type="ARBA" id="ARBA00022723"/>
    </source>
</evidence>
<reference evidence="10 11" key="1">
    <citation type="journal article" date="2017" name="ISME J.">
        <title>Grape pomace compost harbors organohalide-respiring Dehalogenimonas species with novel reductive dehalogenase genes.</title>
        <authorList>
            <person name="Yang Y."/>
            <person name="Higgins S.A."/>
            <person name="Yan J."/>
            <person name="Simsir B."/>
            <person name="Chourey K."/>
            <person name="Iyer R."/>
            <person name="Hettich R.L."/>
            <person name="Baldwin B."/>
            <person name="Ogles D.M."/>
            <person name="Loffler F.E."/>
        </authorList>
    </citation>
    <scope>NUCLEOTIDE SEQUENCE [LARGE SCALE GENOMIC DNA]</scope>
    <source>
        <strain evidence="10 11">GP</strain>
    </source>
</reference>
<evidence type="ECO:0000256" key="6">
    <source>
        <dbReference type="ARBA" id="ARBA00023004"/>
    </source>
</evidence>
<dbReference type="GO" id="GO:0005886">
    <property type="term" value="C:plasma membrane"/>
    <property type="evidence" value="ECO:0007669"/>
    <property type="project" value="UniProtKB-SubCell"/>
</dbReference>
<dbReference type="InterPro" id="IPR019546">
    <property type="entry name" value="TAT_signal_bac_arc"/>
</dbReference>
<keyword evidence="2" id="KW-1003">Cell membrane</keyword>
<sequence length="512" mass="56623">MSIYHSTLNRRDFIKNLGLAGAGIGAAAVAAPMFHDLDEAISAPTAGWKRPWWVKSKDEPTVEIDWSQIKRYDHRTTAHSAYPNAQHWGKDRWMEAVAQGKVKDAALKGTPGWELRDYALYWCGDAFDLWPKRSPLWMGRTEFNNTPEKLGFPKWQGTPEENTRMVRAAAIHVGATQIGTAELAGNERKLVYTYNRTGPTGSSTGTGWIDKWPPPVGNWVKFEFQDVDVGYTAAIDGVEDSLCVLPDRPLWDISVMIPMAKESWRTTSADEMSSTMIASEANKARYRMFHQSVLPGLQSFIRALGYHSYAYPKGDGPGGTLPAEASAVLGGVSEMGRSSEICINPEYGPVTGYYSIITDLPLEPCKPIDAGIFRFCHTCRKCAEACPSGSISKDSEPSWEIPNFDYKVPNMINNPGKKLFWSDMTACQASSGYFNKCNHLCRGVCTMNVNAAAMIHEVVKGTLSTTPVFNGFLWNMGKSFGYGTLSAEDWWEMAPGLPAWGTFPTLNTTRGV</sequence>
<comment type="subcellular location">
    <subcellularLocation>
        <location evidence="1">Cell membrane</location>
    </subcellularLocation>
</comment>
<dbReference type="InterPro" id="IPR006311">
    <property type="entry name" value="TAT_signal"/>
</dbReference>
<evidence type="ECO:0000313" key="11">
    <source>
        <dbReference type="Proteomes" id="UP000235653"/>
    </source>
</evidence>
<dbReference type="PROSITE" id="PS00198">
    <property type="entry name" value="4FE4S_FER_1"/>
    <property type="match status" value="1"/>
</dbReference>
<dbReference type="RefSeq" id="WP_102331464.1">
    <property type="nucleotide sequence ID" value="NZ_CP058566.2"/>
</dbReference>
<keyword evidence="8" id="KW-0472">Membrane</keyword>
<dbReference type="OrthoDB" id="9784571at2"/>
<keyword evidence="5" id="KW-0732">Signal</keyword>
<organism evidence="10 11">
    <name type="scientific">Dehalogenimonas etheniformans</name>
    <dbReference type="NCBI Taxonomy" id="1536648"/>
    <lineage>
        <taxon>Bacteria</taxon>
        <taxon>Bacillati</taxon>
        <taxon>Chloroflexota</taxon>
        <taxon>Dehalococcoidia</taxon>
        <taxon>Dehalococcoidales</taxon>
        <taxon>Dehalococcoidaceae</taxon>
        <taxon>Dehalogenimonas</taxon>
    </lineage>
</organism>
<dbReference type="AlphaFoldDB" id="A0A2P5PAB3"/>
<dbReference type="InterPro" id="IPR017896">
    <property type="entry name" value="4Fe4S_Fe-S-bd"/>
</dbReference>
<evidence type="ECO:0000256" key="8">
    <source>
        <dbReference type="ARBA" id="ARBA00023136"/>
    </source>
</evidence>
<dbReference type="EMBL" id="JQAN02000001">
    <property type="protein sequence ID" value="PPD59232.1"/>
    <property type="molecule type" value="Genomic_DNA"/>
</dbReference>
<accession>A0A2P5PAB3</accession>
<proteinExistence type="predicted"/>
<dbReference type="GO" id="GO:0051539">
    <property type="term" value="F:4 iron, 4 sulfur cluster binding"/>
    <property type="evidence" value="ECO:0007669"/>
    <property type="project" value="UniProtKB-KW"/>
</dbReference>
<protein>
    <submittedName>
        <fullName evidence="10">Reductive dehalogenase</fullName>
    </submittedName>
</protein>
<dbReference type="SUPFAM" id="SSF54862">
    <property type="entry name" value="4Fe-4S ferredoxins"/>
    <property type="match status" value="1"/>
</dbReference>
<comment type="caution">
    <text evidence="10">The sequence shown here is derived from an EMBL/GenBank/DDBJ whole genome shotgun (WGS) entry which is preliminary data.</text>
</comment>
<name>A0A2P5PAB3_9CHLR</name>
<dbReference type="InterPro" id="IPR017900">
    <property type="entry name" value="4Fe4S_Fe_S_CS"/>
</dbReference>